<dbReference type="SMART" id="SM00132">
    <property type="entry name" value="LIM"/>
    <property type="match status" value="1"/>
</dbReference>
<evidence type="ECO:0000259" key="14">
    <source>
        <dbReference type="PROSITE" id="PS50023"/>
    </source>
</evidence>
<feature type="domain" description="LIM zinc-binding" evidence="14">
    <location>
        <begin position="130"/>
        <end position="192"/>
    </location>
</feature>
<keyword evidence="2 11" id="KW-0479">Metal-binding</keyword>
<dbReference type="PROSITE" id="PS50023">
    <property type="entry name" value="LIM_DOMAIN_2"/>
    <property type="match status" value="1"/>
</dbReference>
<keyword evidence="7 10" id="KW-0371">Homeobox</keyword>
<dbReference type="PANTHER" id="PTHR24208">
    <property type="entry name" value="LIM/HOMEOBOX PROTEIN LHX"/>
    <property type="match status" value="1"/>
</dbReference>
<evidence type="ECO:0000256" key="11">
    <source>
        <dbReference type="PROSITE-ProRule" id="PRU00125"/>
    </source>
</evidence>
<dbReference type="Gene3D" id="1.10.10.60">
    <property type="entry name" value="Homeodomain-like"/>
    <property type="match status" value="1"/>
</dbReference>
<dbReference type="Proteomes" id="UP000322234">
    <property type="component" value="Unassembled WGS sequence"/>
</dbReference>
<evidence type="ECO:0000256" key="9">
    <source>
        <dbReference type="ARBA" id="ARBA00040534"/>
    </source>
</evidence>
<dbReference type="Gene3D" id="2.10.110.10">
    <property type="entry name" value="Cysteine Rich Protein"/>
    <property type="match status" value="1"/>
</dbReference>
<dbReference type="AlphaFoldDB" id="A0A6B0RLC5"/>
<sequence length="396" mass="43310">MEIVGCRAEDSSCPFRPPAMLFHGISGGHIQGIMEEMERRSKSEARLAKGAQLNGRDAVRKGRRPREPGARARSGGAEWSRRGARARVAVHLHLGPLLTKPPDAAVRGGPALASASSLTPLFPSRRFSVQRCARCHLGISASEMVMRARDSVYHLSCFTCSTCNKTLTTGDHFGMKDSLVYCRAHFETLLQGEYPPQLSYTELAAKSGGLALPYFNGTGTVQKGRPRKRKSPALGVDIVNYNSGCNENEADHLDRDQQPYPPSQKTKRMRTSFKHHQLRTMKSYFAINHNPDAKDLKQLAQKTGLTKRVLQVWFQNARAKFRRNLLRQENGGVDKADGTSLPAPPSADSGALSPPGTATTLTDLTNPSITVETAVTSNMDSHESASPSQTTLTNLF</sequence>
<dbReference type="PANTHER" id="PTHR24208:SF95">
    <property type="entry name" value="LIM_HOMEOBOX PROTEIN LHX9"/>
    <property type="match status" value="1"/>
</dbReference>
<dbReference type="GO" id="GO:0046872">
    <property type="term" value="F:metal ion binding"/>
    <property type="evidence" value="ECO:0007669"/>
    <property type="project" value="UniProtKB-KW"/>
</dbReference>
<keyword evidence="3" id="KW-0677">Repeat</keyword>
<feature type="region of interest" description="Disordered" evidence="13">
    <location>
        <begin position="377"/>
        <end position="396"/>
    </location>
</feature>
<feature type="compositionally biased region" description="Basic and acidic residues" evidence="13">
    <location>
        <begin position="57"/>
        <end position="70"/>
    </location>
</feature>
<feature type="DNA-binding region" description="Homeobox" evidence="10">
    <location>
        <begin position="266"/>
        <end position="325"/>
    </location>
</feature>
<feature type="region of interest" description="Disordered" evidence="13">
    <location>
        <begin position="247"/>
        <end position="271"/>
    </location>
</feature>
<evidence type="ECO:0000256" key="1">
    <source>
        <dbReference type="ARBA" id="ARBA00004123"/>
    </source>
</evidence>
<evidence type="ECO:0000256" key="10">
    <source>
        <dbReference type="PROSITE-ProRule" id="PRU00108"/>
    </source>
</evidence>
<dbReference type="SUPFAM" id="SSF46689">
    <property type="entry name" value="Homeodomain-like"/>
    <property type="match status" value="1"/>
</dbReference>
<feature type="region of interest" description="Disordered" evidence="13">
    <location>
        <begin position="51"/>
        <end position="78"/>
    </location>
</feature>
<dbReference type="GO" id="GO:0000977">
    <property type="term" value="F:RNA polymerase II transcription regulatory region sequence-specific DNA binding"/>
    <property type="evidence" value="ECO:0007669"/>
    <property type="project" value="TreeGrafter"/>
</dbReference>
<dbReference type="PROSITE" id="PS00027">
    <property type="entry name" value="HOMEOBOX_1"/>
    <property type="match status" value="1"/>
</dbReference>
<feature type="region of interest" description="Disordered" evidence="13">
    <location>
        <begin position="329"/>
        <end position="366"/>
    </location>
</feature>
<gene>
    <name evidence="16" type="ORF">E5288_WYG017105</name>
</gene>
<comment type="subcellular location">
    <subcellularLocation>
        <location evidence="1 10 12">Nucleus</location>
    </subcellularLocation>
</comment>
<evidence type="ECO:0000256" key="5">
    <source>
        <dbReference type="ARBA" id="ARBA00023038"/>
    </source>
</evidence>
<feature type="domain" description="Homeobox" evidence="15">
    <location>
        <begin position="264"/>
        <end position="324"/>
    </location>
</feature>
<evidence type="ECO:0000256" key="3">
    <source>
        <dbReference type="ARBA" id="ARBA00022737"/>
    </source>
</evidence>
<dbReference type="InterPro" id="IPR017970">
    <property type="entry name" value="Homeobox_CS"/>
</dbReference>
<dbReference type="EMBL" id="VBQZ03000044">
    <property type="protein sequence ID" value="MXQ88113.1"/>
    <property type="molecule type" value="Genomic_DNA"/>
</dbReference>
<evidence type="ECO:0000256" key="4">
    <source>
        <dbReference type="ARBA" id="ARBA00022833"/>
    </source>
</evidence>
<dbReference type="FunFam" id="2.10.110.10:FF:000039">
    <property type="entry name" value="LIM/homeobox protein Lhx9 isoform 2"/>
    <property type="match status" value="1"/>
</dbReference>
<dbReference type="GO" id="GO:0005634">
    <property type="term" value="C:nucleus"/>
    <property type="evidence" value="ECO:0007669"/>
    <property type="project" value="UniProtKB-SubCell"/>
</dbReference>
<proteinExistence type="predicted"/>
<evidence type="ECO:0000259" key="15">
    <source>
        <dbReference type="PROSITE" id="PS50071"/>
    </source>
</evidence>
<evidence type="ECO:0000256" key="2">
    <source>
        <dbReference type="ARBA" id="ARBA00022723"/>
    </source>
</evidence>
<evidence type="ECO:0000256" key="8">
    <source>
        <dbReference type="ARBA" id="ARBA00023242"/>
    </source>
</evidence>
<keyword evidence="8 10" id="KW-0539">Nucleus</keyword>
<reference evidence="16" key="1">
    <citation type="submission" date="2019-10" db="EMBL/GenBank/DDBJ databases">
        <title>The sequence and de novo assembly of the wild yak genome.</title>
        <authorList>
            <person name="Liu Y."/>
        </authorList>
    </citation>
    <scope>NUCLEOTIDE SEQUENCE [LARGE SCALE GENOMIC DNA]</scope>
    <source>
        <strain evidence="16">WY2019</strain>
    </source>
</reference>
<dbReference type="SMART" id="SM00389">
    <property type="entry name" value="HOX"/>
    <property type="match status" value="1"/>
</dbReference>
<dbReference type="InterPro" id="IPR001356">
    <property type="entry name" value="HD"/>
</dbReference>
<dbReference type="CDD" id="cd00086">
    <property type="entry name" value="homeodomain"/>
    <property type="match status" value="1"/>
</dbReference>
<accession>A0A6B0RLC5</accession>
<dbReference type="InterPro" id="IPR050453">
    <property type="entry name" value="LIM_Homeobox_TF"/>
</dbReference>
<evidence type="ECO:0000256" key="7">
    <source>
        <dbReference type="ARBA" id="ARBA00023155"/>
    </source>
</evidence>
<dbReference type="CDD" id="cd09377">
    <property type="entry name" value="LIM2_Lhx2_Lhx9"/>
    <property type="match status" value="1"/>
</dbReference>
<dbReference type="SUPFAM" id="SSF57716">
    <property type="entry name" value="Glucocorticoid receptor-like (DNA-binding domain)"/>
    <property type="match status" value="1"/>
</dbReference>
<evidence type="ECO:0000256" key="13">
    <source>
        <dbReference type="SAM" id="MobiDB-lite"/>
    </source>
</evidence>
<dbReference type="FunFam" id="1.10.10.60:FF:000027">
    <property type="entry name" value="LIM/homeobox protein Lhx9"/>
    <property type="match status" value="1"/>
</dbReference>
<protein>
    <recommendedName>
        <fullName evidence="9">LIM/homeobox protein Lhx9</fullName>
    </recommendedName>
</protein>
<evidence type="ECO:0000313" key="17">
    <source>
        <dbReference type="Proteomes" id="UP000322234"/>
    </source>
</evidence>
<dbReference type="GO" id="GO:0000981">
    <property type="term" value="F:DNA-binding transcription factor activity, RNA polymerase II-specific"/>
    <property type="evidence" value="ECO:0007669"/>
    <property type="project" value="InterPro"/>
</dbReference>
<dbReference type="Pfam" id="PF00046">
    <property type="entry name" value="Homeodomain"/>
    <property type="match status" value="1"/>
</dbReference>
<dbReference type="InterPro" id="IPR001781">
    <property type="entry name" value="Znf_LIM"/>
</dbReference>
<organism evidence="16 17">
    <name type="scientific">Bos mutus</name>
    <name type="common">wild yak</name>
    <dbReference type="NCBI Taxonomy" id="72004"/>
    <lineage>
        <taxon>Eukaryota</taxon>
        <taxon>Metazoa</taxon>
        <taxon>Chordata</taxon>
        <taxon>Craniata</taxon>
        <taxon>Vertebrata</taxon>
        <taxon>Euteleostomi</taxon>
        <taxon>Mammalia</taxon>
        <taxon>Eutheria</taxon>
        <taxon>Laurasiatheria</taxon>
        <taxon>Artiodactyla</taxon>
        <taxon>Ruminantia</taxon>
        <taxon>Pecora</taxon>
        <taxon>Bovidae</taxon>
        <taxon>Bovinae</taxon>
        <taxon>Bos</taxon>
    </lineage>
</organism>
<keyword evidence="4 11" id="KW-0862">Zinc</keyword>
<dbReference type="Pfam" id="PF00412">
    <property type="entry name" value="LIM"/>
    <property type="match status" value="1"/>
</dbReference>
<name>A0A6B0RLC5_9CETA</name>
<evidence type="ECO:0000256" key="12">
    <source>
        <dbReference type="RuleBase" id="RU000682"/>
    </source>
</evidence>
<dbReference type="PROSITE" id="PS00478">
    <property type="entry name" value="LIM_DOMAIN_1"/>
    <property type="match status" value="1"/>
</dbReference>
<keyword evidence="6 10" id="KW-0238">DNA-binding</keyword>
<evidence type="ECO:0000313" key="16">
    <source>
        <dbReference type="EMBL" id="MXQ88113.1"/>
    </source>
</evidence>
<comment type="caution">
    <text evidence="16">The sequence shown here is derived from an EMBL/GenBank/DDBJ whole genome shotgun (WGS) entry which is preliminary data.</text>
</comment>
<dbReference type="PROSITE" id="PS50071">
    <property type="entry name" value="HOMEOBOX_2"/>
    <property type="match status" value="1"/>
</dbReference>
<dbReference type="InterPro" id="IPR009057">
    <property type="entry name" value="Homeodomain-like_sf"/>
</dbReference>
<keyword evidence="5 11" id="KW-0440">LIM domain</keyword>
<dbReference type="GO" id="GO:0030182">
    <property type="term" value="P:neuron differentiation"/>
    <property type="evidence" value="ECO:0007669"/>
    <property type="project" value="TreeGrafter"/>
</dbReference>
<keyword evidence="17" id="KW-1185">Reference proteome</keyword>
<feature type="compositionally biased region" description="Polar residues" evidence="13">
    <location>
        <begin position="356"/>
        <end position="366"/>
    </location>
</feature>
<evidence type="ECO:0000256" key="6">
    <source>
        <dbReference type="ARBA" id="ARBA00023125"/>
    </source>
</evidence>